<dbReference type="InterPro" id="IPR036188">
    <property type="entry name" value="FAD/NAD-bd_sf"/>
</dbReference>
<name>A0ABW8YK11_9SPHN</name>
<dbReference type="InterPro" id="IPR050816">
    <property type="entry name" value="Flavin-dep_Halogenase_NPB"/>
</dbReference>
<dbReference type="Proteomes" id="UP001629244">
    <property type="component" value="Unassembled WGS sequence"/>
</dbReference>
<comment type="caution">
    <text evidence="1">The sequence shown here is derived from an EMBL/GenBank/DDBJ whole genome shotgun (WGS) entry which is preliminary data.</text>
</comment>
<reference evidence="1 2" key="1">
    <citation type="submission" date="2024-06" db="EMBL/GenBank/DDBJ databases">
        <authorList>
            <person name="Kaempfer P."/>
            <person name="Viver T."/>
        </authorList>
    </citation>
    <scope>NUCLEOTIDE SEQUENCE [LARGE SCALE GENOMIC DNA]</scope>
    <source>
        <strain evidence="1 2">ST-64</strain>
    </source>
</reference>
<protein>
    <submittedName>
        <fullName evidence="1">Tryptophan halogenase family protein</fullName>
    </submittedName>
</protein>
<gene>
    <name evidence="1" type="ORF">ABS767_06545</name>
</gene>
<keyword evidence="2" id="KW-1185">Reference proteome</keyword>
<dbReference type="PANTHER" id="PTHR43747:SF4">
    <property type="entry name" value="FLAVIN-DEPENDENT TRYPTOPHAN HALOGENASE"/>
    <property type="match status" value="1"/>
</dbReference>
<dbReference type="InterPro" id="IPR006905">
    <property type="entry name" value="Flavin_halogenase"/>
</dbReference>
<dbReference type="InterPro" id="IPR033856">
    <property type="entry name" value="Trp_halogen"/>
</dbReference>
<evidence type="ECO:0000313" key="1">
    <source>
        <dbReference type="EMBL" id="MFL9840611.1"/>
    </source>
</evidence>
<dbReference type="RefSeq" id="WP_408077546.1">
    <property type="nucleotide sequence ID" value="NZ_JBELQC010000001.1"/>
</dbReference>
<dbReference type="Pfam" id="PF04820">
    <property type="entry name" value="Trp_halogenase"/>
    <property type="match status" value="1"/>
</dbReference>
<dbReference type="PIRSF" id="PIRSF011396">
    <property type="entry name" value="Trp_halogenase"/>
    <property type="match status" value="1"/>
</dbReference>
<dbReference type="EMBL" id="JBELQC010000001">
    <property type="protein sequence ID" value="MFL9840611.1"/>
    <property type="molecule type" value="Genomic_DNA"/>
</dbReference>
<dbReference type="Gene3D" id="3.50.50.60">
    <property type="entry name" value="FAD/NAD(P)-binding domain"/>
    <property type="match status" value="1"/>
</dbReference>
<accession>A0ABW8YK11</accession>
<proteinExistence type="predicted"/>
<sequence>MSEMVRSIVIVGGGTAGWMTAAALARFCGKGWRITLVESDEIGTVGVGEATIPMIRNFNQALGIDEADFLRATQGTYKLGIEFAGWGGRDDRYMHAFGLVGRGLGLLPFHHYWLRARAAGKAGPLGDYVLNNVAAYRNRFAHVQRAADSMLPPLPYAFHFDAGLYAAYLRRYAEARGVVRVEGRVVDVERDGGSGDVAALTLADGERIAGDLFVDCSGFRGLLIEGALATGYEDWSHWLPCDRAVAVPCASVRPLTPYTRATARKAGWQWRIPLQHRTGNGHVFSSAHMSEDAATATLLGNLDGEALAEPRMLRFTTGRRTRAWNRNVVAIGLSAGFIEPLESTSIHLIQTGINRLLDFLPNGSVADADRDAFNRLTAFEIERIRDFVILHYAANGRTGEPFWDALRTMELPEPLANRIAMFRANGRIVREHDELFDVAGWVQVMVGQNILPERWHPLADQIDDAQLDQFLTTVATAFARDAERMPDHDAFVARCVATPQPQEVTRL</sequence>
<evidence type="ECO:0000313" key="2">
    <source>
        <dbReference type="Proteomes" id="UP001629244"/>
    </source>
</evidence>
<dbReference type="SUPFAM" id="SSF51905">
    <property type="entry name" value="FAD/NAD(P)-binding domain"/>
    <property type="match status" value="1"/>
</dbReference>
<organism evidence="1 2">
    <name type="scientific">Sphingomonas plantiphila</name>
    <dbReference type="NCBI Taxonomy" id="3163295"/>
    <lineage>
        <taxon>Bacteria</taxon>
        <taxon>Pseudomonadati</taxon>
        <taxon>Pseudomonadota</taxon>
        <taxon>Alphaproteobacteria</taxon>
        <taxon>Sphingomonadales</taxon>
        <taxon>Sphingomonadaceae</taxon>
        <taxon>Sphingomonas</taxon>
    </lineage>
</organism>
<dbReference type="PANTHER" id="PTHR43747">
    <property type="entry name" value="FAD-BINDING PROTEIN"/>
    <property type="match status" value="1"/>
</dbReference>